<proteinExistence type="predicted"/>
<keyword evidence="1" id="KW-0812">Transmembrane</keyword>
<reference evidence="2" key="1">
    <citation type="journal article" date="2020" name="Nature">
        <title>Giant virus diversity and host interactions through global metagenomics.</title>
        <authorList>
            <person name="Schulz F."/>
            <person name="Roux S."/>
            <person name="Paez-Espino D."/>
            <person name="Jungbluth S."/>
            <person name="Walsh D.A."/>
            <person name="Denef V.J."/>
            <person name="McMahon K.D."/>
            <person name="Konstantinidis K.T."/>
            <person name="Eloe-Fadrosh E.A."/>
            <person name="Kyrpides N.C."/>
            <person name="Woyke T."/>
        </authorList>
    </citation>
    <scope>NUCLEOTIDE SEQUENCE</scope>
    <source>
        <strain evidence="2">GVMAG-M-3300023184-88</strain>
    </source>
</reference>
<feature type="transmembrane region" description="Helical" evidence="1">
    <location>
        <begin position="94"/>
        <end position="118"/>
    </location>
</feature>
<protein>
    <submittedName>
        <fullName evidence="2">Uncharacterized protein</fullName>
    </submittedName>
</protein>
<accession>A0A6C0IH33</accession>
<dbReference type="AlphaFoldDB" id="A0A6C0IH33"/>
<keyword evidence="1" id="KW-1133">Transmembrane helix</keyword>
<sequence>MSAPVAASTARVNSAKPEEVPFYEQKWFAPVLGGSGVAVLLIAVFSLTANFVGTSSTWNAIGDKVNKIWVMSFFGSLLLFIVSIVYFNQDSPKTIYFILLLLCLTLGFSYSALVVAAITSQ</sequence>
<feature type="transmembrane region" description="Helical" evidence="1">
    <location>
        <begin position="68"/>
        <end position="88"/>
    </location>
</feature>
<name>A0A6C0IH33_9ZZZZ</name>
<evidence type="ECO:0000256" key="1">
    <source>
        <dbReference type="SAM" id="Phobius"/>
    </source>
</evidence>
<dbReference type="EMBL" id="MN740190">
    <property type="protein sequence ID" value="QHT92551.1"/>
    <property type="molecule type" value="Genomic_DNA"/>
</dbReference>
<organism evidence="2">
    <name type="scientific">viral metagenome</name>
    <dbReference type="NCBI Taxonomy" id="1070528"/>
    <lineage>
        <taxon>unclassified sequences</taxon>
        <taxon>metagenomes</taxon>
        <taxon>organismal metagenomes</taxon>
    </lineage>
</organism>
<keyword evidence="1" id="KW-0472">Membrane</keyword>
<evidence type="ECO:0000313" key="2">
    <source>
        <dbReference type="EMBL" id="QHT92551.1"/>
    </source>
</evidence>
<feature type="transmembrane region" description="Helical" evidence="1">
    <location>
        <begin position="27"/>
        <end position="47"/>
    </location>
</feature>